<name>A0A6A6BU36_ZASCE</name>
<dbReference type="AlphaFoldDB" id="A0A6A6BU36"/>
<feature type="region of interest" description="Disordered" evidence="1">
    <location>
        <begin position="169"/>
        <end position="205"/>
    </location>
</feature>
<dbReference type="GeneID" id="54563495"/>
<reference evidence="2" key="1">
    <citation type="journal article" date="2020" name="Stud. Mycol.">
        <title>101 Dothideomycetes genomes: a test case for predicting lifestyles and emergence of pathogens.</title>
        <authorList>
            <person name="Haridas S."/>
            <person name="Albert R."/>
            <person name="Binder M."/>
            <person name="Bloem J."/>
            <person name="Labutti K."/>
            <person name="Salamov A."/>
            <person name="Andreopoulos B."/>
            <person name="Baker S."/>
            <person name="Barry K."/>
            <person name="Bills G."/>
            <person name="Bluhm B."/>
            <person name="Cannon C."/>
            <person name="Castanera R."/>
            <person name="Culley D."/>
            <person name="Daum C."/>
            <person name="Ezra D."/>
            <person name="Gonzalez J."/>
            <person name="Henrissat B."/>
            <person name="Kuo A."/>
            <person name="Liang C."/>
            <person name="Lipzen A."/>
            <person name="Lutzoni F."/>
            <person name="Magnuson J."/>
            <person name="Mondo S."/>
            <person name="Nolan M."/>
            <person name="Ohm R."/>
            <person name="Pangilinan J."/>
            <person name="Park H.-J."/>
            <person name="Ramirez L."/>
            <person name="Alfaro M."/>
            <person name="Sun H."/>
            <person name="Tritt A."/>
            <person name="Yoshinaga Y."/>
            <person name="Zwiers L.-H."/>
            <person name="Turgeon B."/>
            <person name="Goodwin S."/>
            <person name="Spatafora J."/>
            <person name="Crous P."/>
            <person name="Grigoriev I."/>
        </authorList>
    </citation>
    <scope>NUCLEOTIDE SEQUENCE</scope>
    <source>
        <strain evidence="2">ATCC 36951</strain>
    </source>
</reference>
<organism evidence="2 3">
    <name type="scientific">Zasmidium cellare ATCC 36951</name>
    <dbReference type="NCBI Taxonomy" id="1080233"/>
    <lineage>
        <taxon>Eukaryota</taxon>
        <taxon>Fungi</taxon>
        <taxon>Dikarya</taxon>
        <taxon>Ascomycota</taxon>
        <taxon>Pezizomycotina</taxon>
        <taxon>Dothideomycetes</taxon>
        <taxon>Dothideomycetidae</taxon>
        <taxon>Mycosphaerellales</taxon>
        <taxon>Mycosphaerellaceae</taxon>
        <taxon>Zasmidium</taxon>
    </lineage>
</organism>
<accession>A0A6A6BU36</accession>
<gene>
    <name evidence="2" type="ORF">M409DRAFT_31252</name>
</gene>
<protein>
    <recommendedName>
        <fullName evidence="4">DUF4219 domain-containing protein</fullName>
    </recommendedName>
</protein>
<dbReference type="Proteomes" id="UP000799537">
    <property type="component" value="Unassembled WGS sequence"/>
</dbReference>
<evidence type="ECO:0000313" key="2">
    <source>
        <dbReference type="EMBL" id="KAF2158281.1"/>
    </source>
</evidence>
<keyword evidence="3" id="KW-1185">Reference proteome</keyword>
<evidence type="ECO:0008006" key="4">
    <source>
        <dbReference type="Google" id="ProtNLM"/>
    </source>
</evidence>
<feature type="compositionally biased region" description="Gly residues" evidence="1">
    <location>
        <begin position="190"/>
        <end position="199"/>
    </location>
</feature>
<proteinExistence type="predicted"/>
<dbReference type="EMBL" id="ML993822">
    <property type="protein sequence ID" value="KAF2158281.1"/>
    <property type="molecule type" value="Genomic_DNA"/>
</dbReference>
<evidence type="ECO:0000313" key="3">
    <source>
        <dbReference type="Proteomes" id="UP000799537"/>
    </source>
</evidence>
<evidence type="ECO:0000256" key="1">
    <source>
        <dbReference type="SAM" id="MobiDB-lite"/>
    </source>
</evidence>
<dbReference type="RefSeq" id="XP_033659170.1">
    <property type="nucleotide sequence ID" value="XM_033810223.1"/>
</dbReference>
<feature type="compositionally biased region" description="Basic and acidic residues" evidence="1">
    <location>
        <begin position="175"/>
        <end position="189"/>
    </location>
</feature>
<sequence length="205" mass="23272">MGSDNNNKIPLLKGRSNYKAWAALVKKSAIGEDWWKYIDPNDAYSKRPSSDDPTWIQKQILKKDYGSEGVGHRMEVFERWDSLTLGTDVEEFCRQYREVLGELKMLDMKVDNEVLIYSFIARVSQQYSTWAKIQRNDLAKRTTESLPAIDDIIHSLLEDDKAEDAAKVAHTVRRGGVDHSNRRRGDARGRGGYGGAGRGGRARSH</sequence>